<reference evidence="1 2" key="1">
    <citation type="submission" date="2024-09" db="EMBL/GenBank/DDBJ databases">
        <authorList>
            <person name="Sun Q."/>
            <person name="Mori K."/>
        </authorList>
    </citation>
    <scope>NUCLEOTIDE SEQUENCE [LARGE SCALE GENOMIC DNA]</scope>
    <source>
        <strain evidence="1 2">TISTR 2452</strain>
    </source>
</reference>
<protein>
    <submittedName>
        <fullName evidence="1">DUF2577 family protein</fullName>
    </submittedName>
</protein>
<accession>A0ABV5KTT6</accession>
<gene>
    <name evidence="1" type="ORF">ACFFSY_21960</name>
</gene>
<sequence>MIRIEGSGASQLVQLIKELGHNIDVTIELGTVTAKPPELKIKIDNMNIELEKDDLIVAQSLTKHTRTVNLKNTGKTSIDASSVTKFLPDFLYAGQGSLTFKGAKIADSDLIAENTELEFTDELKEGDRVIVAGIHEGQTYIVLDRAVTY</sequence>
<dbReference type="Proteomes" id="UP001589747">
    <property type="component" value="Unassembled WGS sequence"/>
</dbReference>
<name>A0ABV5KTT6_9BACL</name>
<evidence type="ECO:0000313" key="2">
    <source>
        <dbReference type="Proteomes" id="UP001589747"/>
    </source>
</evidence>
<keyword evidence="2" id="KW-1185">Reference proteome</keyword>
<comment type="caution">
    <text evidence="1">The sequence shown here is derived from an EMBL/GenBank/DDBJ whole genome shotgun (WGS) entry which is preliminary data.</text>
</comment>
<dbReference type="EMBL" id="JBHMDO010000034">
    <property type="protein sequence ID" value="MFB9328609.1"/>
    <property type="molecule type" value="Genomic_DNA"/>
</dbReference>
<dbReference type="InterPro" id="IPR022555">
    <property type="entry name" value="DUF2577"/>
</dbReference>
<organism evidence="1 2">
    <name type="scientific">Paenibacillus aurantiacus</name>
    <dbReference type="NCBI Taxonomy" id="1936118"/>
    <lineage>
        <taxon>Bacteria</taxon>
        <taxon>Bacillati</taxon>
        <taxon>Bacillota</taxon>
        <taxon>Bacilli</taxon>
        <taxon>Bacillales</taxon>
        <taxon>Paenibacillaceae</taxon>
        <taxon>Paenibacillus</taxon>
    </lineage>
</organism>
<proteinExistence type="predicted"/>
<evidence type="ECO:0000313" key="1">
    <source>
        <dbReference type="EMBL" id="MFB9328609.1"/>
    </source>
</evidence>
<dbReference type="RefSeq" id="WP_377498084.1">
    <property type="nucleotide sequence ID" value="NZ_JBHMDO010000034.1"/>
</dbReference>
<dbReference type="Pfam" id="PF10844">
    <property type="entry name" value="DUF2577"/>
    <property type="match status" value="1"/>
</dbReference>